<evidence type="ECO:0000256" key="3">
    <source>
        <dbReference type="ARBA" id="ARBA00022475"/>
    </source>
</evidence>
<keyword evidence="8 10" id="KW-0472">Membrane</keyword>
<evidence type="ECO:0000256" key="7">
    <source>
        <dbReference type="ARBA" id="ARBA00023065"/>
    </source>
</evidence>
<name>A0A9D1KP78_9FIRM</name>
<evidence type="ECO:0000256" key="9">
    <source>
        <dbReference type="ARBA" id="ARBA00023285"/>
    </source>
</evidence>
<comment type="similarity">
    <text evidence="10">Belongs to the CbiN family.</text>
</comment>
<dbReference type="GO" id="GO:0005886">
    <property type="term" value="C:plasma membrane"/>
    <property type="evidence" value="ECO:0007669"/>
    <property type="project" value="UniProtKB-SubCell"/>
</dbReference>
<dbReference type="PANTHER" id="PTHR38662">
    <property type="entry name" value="COBALT TRANSPORT PROTEIN CBIN"/>
    <property type="match status" value="1"/>
</dbReference>
<organism evidence="11 12">
    <name type="scientific">Candidatus Ornithomonoglobus intestinigallinarum</name>
    <dbReference type="NCBI Taxonomy" id="2840894"/>
    <lineage>
        <taxon>Bacteria</taxon>
        <taxon>Bacillati</taxon>
        <taxon>Bacillota</taxon>
        <taxon>Clostridia</taxon>
        <taxon>Candidatus Ornithomonoglobus</taxon>
    </lineage>
</organism>
<dbReference type="PANTHER" id="PTHR38662:SF1">
    <property type="entry name" value="COBALT TRANSPORT PROTEIN CBIN"/>
    <property type="match status" value="1"/>
</dbReference>
<dbReference type="NCBIfam" id="NF002780">
    <property type="entry name" value="PRK02898.1"/>
    <property type="match status" value="1"/>
</dbReference>
<dbReference type="Proteomes" id="UP000824165">
    <property type="component" value="Unassembled WGS sequence"/>
</dbReference>
<dbReference type="InterPro" id="IPR003705">
    <property type="entry name" value="CbiN"/>
</dbReference>
<reference evidence="11" key="2">
    <citation type="journal article" date="2021" name="PeerJ">
        <title>Extensive microbial diversity within the chicken gut microbiome revealed by metagenomics and culture.</title>
        <authorList>
            <person name="Gilroy R."/>
            <person name="Ravi A."/>
            <person name="Getino M."/>
            <person name="Pursley I."/>
            <person name="Horton D.L."/>
            <person name="Alikhan N.F."/>
            <person name="Baker D."/>
            <person name="Gharbi K."/>
            <person name="Hall N."/>
            <person name="Watson M."/>
            <person name="Adriaenssens E.M."/>
            <person name="Foster-Nyarko E."/>
            <person name="Jarju S."/>
            <person name="Secka A."/>
            <person name="Antonio M."/>
            <person name="Oren A."/>
            <person name="Chaudhuri R.R."/>
            <person name="La Ragione R."/>
            <person name="Hildebrand F."/>
            <person name="Pallen M.J."/>
        </authorList>
    </citation>
    <scope>NUCLEOTIDE SEQUENCE</scope>
    <source>
        <strain evidence="11">CHK181-108</strain>
    </source>
</reference>
<keyword evidence="3 10" id="KW-1003">Cell membrane</keyword>
<keyword evidence="7 10" id="KW-0406">Ion transport</keyword>
<keyword evidence="4 10" id="KW-0169">Cobalamin biosynthesis</keyword>
<dbReference type="EMBL" id="DVLU01000051">
    <property type="protein sequence ID" value="HIT85308.1"/>
    <property type="molecule type" value="Genomic_DNA"/>
</dbReference>
<protein>
    <recommendedName>
        <fullName evidence="10">Cobalt transport protein CbiN</fullName>
    </recommendedName>
    <alternativeName>
        <fullName evidence="10">Energy-coupling factor transporter probable substrate-capture protein CbiN</fullName>
        <shortName evidence="10">ECF transporter S component CbiN</shortName>
    </alternativeName>
</protein>
<feature type="transmembrane region" description="Helical" evidence="10">
    <location>
        <begin position="65"/>
        <end position="84"/>
    </location>
</feature>
<sequence length="93" mass="9853">MKLWLKNTILALLLIAIIAIPLIFTGGHKFGGSDGAATDAVGETDPGYEPWIESIWEPPSGEIESLIFCVQAAIGAGIAGFALGRITKKNDDR</sequence>
<comment type="caution">
    <text evidence="11">The sequence shown here is derived from an EMBL/GenBank/DDBJ whole genome shotgun (WGS) entry which is preliminary data.</text>
</comment>
<dbReference type="GO" id="GO:0015087">
    <property type="term" value="F:cobalt ion transmembrane transporter activity"/>
    <property type="evidence" value="ECO:0007669"/>
    <property type="project" value="UniProtKB-UniRule"/>
</dbReference>
<comment type="function">
    <text evidence="10">Part of the energy-coupling factor (ECF) transporter complex CbiMNOQ involved in cobalt import.</text>
</comment>
<evidence type="ECO:0000313" key="11">
    <source>
        <dbReference type="EMBL" id="HIT85308.1"/>
    </source>
</evidence>
<keyword evidence="5 10" id="KW-0812">Transmembrane</keyword>
<dbReference type="GO" id="GO:0009236">
    <property type="term" value="P:cobalamin biosynthetic process"/>
    <property type="evidence" value="ECO:0007669"/>
    <property type="project" value="UniProtKB-UniRule"/>
</dbReference>
<comment type="pathway">
    <text evidence="10">Cofactor biosynthesis; adenosylcobalamin biosynthesis.</text>
</comment>
<keyword evidence="9 10" id="KW-0170">Cobalt</keyword>
<comment type="caution">
    <text evidence="10">Lacks conserved residue(s) required for the propagation of feature annotation.</text>
</comment>
<comment type="subcellular location">
    <subcellularLocation>
        <location evidence="10">Cell membrane</location>
        <topology evidence="10">Multi-pass membrane protein</topology>
    </subcellularLocation>
</comment>
<evidence type="ECO:0000256" key="2">
    <source>
        <dbReference type="ARBA" id="ARBA00022448"/>
    </source>
</evidence>
<evidence type="ECO:0000256" key="5">
    <source>
        <dbReference type="ARBA" id="ARBA00022692"/>
    </source>
</evidence>
<keyword evidence="2 10" id="KW-0813">Transport</keyword>
<keyword evidence="6 10" id="KW-1133">Transmembrane helix</keyword>
<evidence type="ECO:0000256" key="8">
    <source>
        <dbReference type="ARBA" id="ARBA00023136"/>
    </source>
</evidence>
<evidence type="ECO:0000313" key="12">
    <source>
        <dbReference type="Proteomes" id="UP000824165"/>
    </source>
</evidence>
<evidence type="ECO:0000256" key="10">
    <source>
        <dbReference type="HAMAP-Rule" id="MF_00330"/>
    </source>
</evidence>
<accession>A0A9D1KP78</accession>
<gene>
    <name evidence="10" type="primary">cbiN</name>
    <name evidence="11" type="ORF">IAA60_05310</name>
</gene>
<evidence type="ECO:0000256" key="4">
    <source>
        <dbReference type="ARBA" id="ARBA00022573"/>
    </source>
</evidence>
<proteinExistence type="inferred from homology"/>
<evidence type="ECO:0000256" key="6">
    <source>
        <dbReference type="ARBA" id="ARBA00022989"/>
    </source>
</evidence>
<reference evidence="11" key="1">
    <citation type="submission" date="2020-10" db="EMBL/GenBank/DDBJ databases">
        <authorList>
            <person name="Gilroy R."/>
        </authorList>
    </citation>
    <scope>NUCLEOTIDE SEQUENCE</scope>
    <source>
        <strain evidence="11">CHK181-108</strain>
    </source>
</reference>
<dbReference type="Pfam" id="PF02553">
    <property type="entry name" value="CbiN"/>
    <property type="match status" value="1"/>
</dbReference>
<keyword evidence="1 10" id="KW-0171">Cobalt transport</keyword>
<comment type="subunit">
    <text evidence="10">Forms an energy-coupling factor (ECF) transporter complex composed of an ATP-binding protein (A component, CbiO), a transmembrane protein (T component, CbiQ) and 2 possible substrate-capture proteins (S components, CbiM and CbiN) of unknown stoichimetry.</text>
</comment>
<dbReference type="HAMAP" id="MF_00330">
    <property type="entry name" value="CbiN"/>
    <property type="match status" value="1"/>
</dbReference>
<dbReference type="AlphaFoldDB" id="A0A9D1KP78"/>
<evidence type="ECO:0000256" key="1">
    <source>
        <dbReference type="ARBA" id="ARBA00022426"/>
    </source>
</evidence>